<feature type="region of interest" description="Disordered" evidence="1">
    <location>
        <begin position="1"/>
        <end position="21"/>
    </location>
</feature>
<evidence type="ECO:0000256" key="1">
    <source>
        <dbReference type="SAM" id="MobiDB-lite"/>
    </source>
</evidence>
<feature type="compositionally biased region" description="Basic residues" evidence="1">
    <location>
        <begin position="11"/>
        <end position="21"/>
    </location>
</feature>
<dbReference type="Proteomes" id="UP001185092">
    <property type="component" value="Unassembled WGS sequence"/>
</dbReference>
<protein>
    <submittedName>
        <fullName evidence="2">Uncharacterized protein</fullName>
    </submittedName>
</protein>
<name>A0AAE3XTR8_9BACT</name>
<evidence type="ECO:0000313" key="3">
    <source>
        <dbReference type="Proteomes" id="UP001185092"/>
    </source>
</evidence>
<accession>A0AAE3XTR8</accession>
<organism evidence="2 3">
    <name type="scientific">Aureibacter tunicatorum</name>
    <dbReference type="NCBI Taxonomy" id="866807"/>
    <lineage>
        <taxon>Bacteria</taxon>
        <taxon>Pseudomonadati</taxon>
        <taxon>Bacteroidota</taxon>
        <taxon>Cytophagia</taxon>
        <taxon>Cytophagales</taxon>
        <taxon>Persicobacteraceae</taxon>
        <taxon>Aureibacter</taxon>
    </lineage>
</organism>
<proteinExistence type="predicted"/>
<reference evidence="2" key="1">
    <citation type="submission" date="2023-07" db="EMBL/GenBank/DDBJ databases">
        <title>Genomic Encyclopedia of Type Strains, Phase IV (KMG-IV): sequencing the most valuable type-strain genomes for metagenomic binning, comparative biology and taxonomic classification.</title>
        <authorList>
            <person name="Goeker M."/>
        </authorList>
    </citation>
    <scope>NUCLEOTIDE SEQUENCE</scope>
    <source>
        <strain evidence="2">DSM 26174</strain>
    </source>
</reference>
<dbReference type="AlphaFoldDB" id="A0AAE3XTR8"/>
<keyword evidence="3" id="KW-1185">Reference proteome</keyword>
<sequence>MLANFSERNKATKAKASRNIRKGKLREPLNTDFSSNHVVQRAVGFEVEFCNWYVAEALSQEAYDKYDFFYKNSRRLGKGRKILKNNRFMLEGEDVDDSYSCMEIVSEPFSEDEEGFAEMMTFFQELKLFVEVLRQQYADDKVHDRPRSHLACLEKAGLGQLLMPMAVTMQYSFSDNITIRPQSTMGVRMSKLFHFLRDIGVGYDDESRDEQARKHAGRVFTGQSNAKAYSYSTKTIGKASMVSQLALSRYLKDTDGLEDLSDDFRGFFNLVVYYLIAGSRAIQQYPKAFTKVMARTDFAKMFQLLPEEEFTWFTKEGCQEWKNLIAILTDEEVFGVERKDWKDFEEVTGIEGFDSRIRHFSLENPFFSKGTYANRLMYDTPTYVMSQLTSGEWLKSIPEGRDLLTKKHYPNKGRAWRLFSLGSMHEHTDHDREGDLPIFEMRGFGSSADVVELADNLKKWYVYIHELNQGHDYKFGEDHPLLAAES</sequence>
<dbReference type="EMBL" id="JAVDQD010000012">
    <property type="protein sequence ID" value="MDR6241829.1"/>
    <property type="molecule type" value="Genomic_DNA"/>
</dbReference>
<evidence type="ECO:0000313" key="2">
    <source>
        <dbReference type="EMBL" id="MDR6241829.1"/>
    </source>
</evidence>
<dbReference type="RefSeq" id="WP_309942958.1">
    <property type="nucleotide sequence ID" value="NZ_AP025307.1"/>
</dbReference>
<comment type="caution">
    <text evidence="2">The sequence shown here is derived from an EMBL/GenBank/DDBJ whole genome shotgun (WGS) entry which is preliminary data.</text>
</comment>
<gene>
    <name evidence="2" type="ORF">HNQ88_004916</name>
</gene>